<dbReference type="CDD" id="cd00326">
    <property type="entry name" value="alpha_CA"/>
    <property type="match status" value="1"/>
</dbReference>
<dbReference type="GO" id="GO:0005886">
    <property type="term" value="C:plasma membrane"/>
    <property type="evidence" value="ECO:0007669"/>
    <property type="project" value="TreeGrafter"/>
</dbReference>
<name>A0A7R8WBX5_9CRUS</name>
<evidence type="ECO:0000256" key="5">
    <source>
        <dbReference type="ARBA" id="ARBA00023239"/>
    </source>
</evidence>
<dbReference type="Pfam" id="PF00194">
    <property type="entry name" value="Carb_anhydrase"/>
    <property type="match status" value="1"/>
</dbReference>
<dbReference type="InterPro" id="IPR036398">
    <property type="entry name" value="CA_dom_sf"/>
</dbReference>
<dbReference type="OrthoDB" id="429145at2759"/>
<protein>
    <recommendedName>
        <fullName evidence="2">carbonic anhydrase</fullName>
        <ecNumber evidence="2">4.2.1.1</ecNumber>
    </recommendedName>
</protein>
<dbReference type="InterPro" id="IPR001148">
    <property type="entry name" value="CA_dom"/>
</dbReference>
<feature type="domain" description="Alpha-carbonic anhydrase" evidence="7">
    <location>
        <begin position="447"/>
        <end position="697"/>
    </location>
</feature>
<dbReference type="EC" id="4.2.1.1" evidence="2"/>
<evidence type="ECO:0000256" key="1">
    <source>
        <dbReference type="ARBA" id="ARBA00010718"/>
    </source>
</evidence>
<evidence type="ECO:0000256" key="6">
    <source>
        <dbReference type="ARBA" id="ARBA00048348"/>
    </source>
</evidence>
<keyword evidence="3" id="KW-0479">Metal-binding</keyword>
<reference evidence="8" key="1">
    <citation type="submission" date="2020-11" db="EMBL/GenBank/DDBJ databases">
        <authorList>
            <person name="Tran Van P."/>
        </authorList>
    </citation>
    <scope>NUCLEOTIDE SEQUENCE</scope>
</reference>
<dbReference type="EMBL" id="OB660721">
    <property type="protein sequence ID" value="CAD7226014.1"/>
    <property type="molecule type" value="Genomic_DNA"/>
</dbReference>
<dbReference type="Pfam" id="PF18199">
    <property type="entry name" value="Dynein_C"/>
    <property type="match status" value="1"/>
</dbReference>
<dbReference type="Gene3D" id="3.10.200.10">
    <property type="entry name" value="Alpha carbonic anhydrase"/>
    <property type="match status" value="1"/>
</dbReference>
<evidence type="ECO:0000256" key="2">
    <source>
        <dbReference type="ARBA" id="ARBA00012925"/>
    </source>
</evidence>
<dbReference type="AlphaFoldDB" id="A0A7R8WBX5"/>
<keyword evidence="4" id="KW-0862">Zinc</keyword>
<evidence type="ECO:0000256" key="4">
    <source>
        <dbReference type="ARBA" id="ARBA00022833"/>
    </source>
</evidence>
<comment type="catalytic activity">
    <reaction evidence="6">
        <text>hydrogencarbonate + H(+) = CO2 + H2O</text>
        <dbReference type="Rhea" id="RHEA:10748"/>
        <dbReference type="ChEBI" id="CHEBI:15377"/>
        <dbReference type="ChEBI" id="CHEBI:15378"/>
        <dbReference type="ChEBI" id="CHEBI:16526"/>
        <dbReference type="ChEBI" id="CHEBI:17544"/>
        <dbReference type="EC" id="4.2.1.1"/>
    </reaction>
</comment>
<dbReference type="PROSITE" id="PS51144">
    <property type="entry name" value="ALPHA_CA_2"/>
    <property type="match status" value="1"/>
</dbReference>
<organism evidence="8">
    <name type="scientific">Cyprideis torosa</name>
    <dbReference type="NCBI Taxonomy" id="163714"/>
    <lineage>
        <taxon>Eukaryota</taxon>
        <taxon>Metazoa</taxon>
        <taxon>Ecdysozoa</taxon>
        <taxon>Arthropoda</taxon>
        <taxon>Crustacea</taxon>
        <taxon>Oligostraca</taxon>
        <taxon>Ostracoda</taxon>
        <taxon>Podocopa</taxon>
        <taxon>Podocopida</taxon>
        <taxon>Cytherocopina</taxon>
        <taxon>Cytheroidea</taxon>
        <taxon>Cytherideidae</taxon>
        <taxon>Cyprideis</taxon>
    </lineage>
</organism>
<proteinExistence type="inferred from homology"/>
<sequence>MHWLEALEVGDSSSEEEIVGTRCPVVILLQDKIRRNLPDWLAETAWIINSDSLELCDAEALLCSVLPPPPRVPQPPMLLPLARNLALAHSHLQERVQIGESGRPVVDLSTASVAGVSLELWENLRDLIGDSSSEEEVVGTRCPVVILLQDEIRRNLPDWLAGTAWIINSDSLELCDAEALLCSVLLPPPRVPQPPMLLPLARNLALGHSHLQERVQIGQPVGYSDRLLLSSTMFSLFPLEKALGDGGESLSDLDWQKIRFYTEDVSYLNASSNHWDRRIVSVCLRELLTPSLLSIGDSASEKGPKKGDLLAAVHSDVLRFHREQEGVTLVRNRAKTSGFTELKLETFPPFDFLSGLVRSLIYSLLEALPTPLFNVATVRRKLGDEVTTIALEILSELNACNVLLTHVRDIVPIQQPLNNLVDPRITNTAAADPSFITLRRDTCTPLPDAPLPNDLCADRGNRQSPINIRTKEAFHTEFPSWNFEHYNRNREVVCVFNTGHTVEWILNTLDRPAISGGGLPGRYILEQFHIHWSTLSEGSEHLVDGNGFPLEFHLVHYHERFTNIHEALASKQLDAVAAIGVFVNVEHNAPPNPGLEQLMPHFSSIDNPGVMEVLNGSFHDLTFLLPGDRDKFYRYEGSLTSGQHYETLIWTVFEDPIIMSGKQAEGFRHLHNRQGAVIRRNNRPVQPRNGRLVLRNALGCELPSRRFKDRPDVIEIRTAGSQVEIPVEKTVEPAIYFNGVAGTTVGGVSNTTKNTQTFPDSPITYIPAIANGLLTGPPNLIAGDYKPPTVEAIEPINPRGGELVKFPDANVVQEKQKETEVEKHHYHHQPGLFGSTRGLGGHQQFVDLKNGGKFFIQFGKPKAGGKTDIQKDKILQQHPGPNVIDYKGQNAYGDTNANTMQGLIRRPKPSVKYSTGKGGLFNTGAIIDYLTLLKTAFDGGLWVDVTKDKNLVSLLQGNVPEKWITLSPWHCETSMSRELWLQLLVKTYQFLSHCVDEMPPSTVWVPALWHPEAFLAAFLSTRGGKEKIIGAEGMTLSLKPPSIDEGFRLSGLRLLGNATFSLSEESLNTSSEVLPPGSLPPLWAIAVPKDSLLRKRDELSLPLFGFQAVFPSPLVDESFWVLGGIRLGTKFVDDNGEAQNTDAEVPGKV</sequence>
<evidence type="ECO:0000256" key="3">
    <source>
        <dbReference type="ARBA" id="ARBA00022723"/>
    </source>
</evidence>
<dbReference type="GO" id="GO:0004089">
    <property type="term" value="F:carbonate dehydratase activity"/>
    <property type="evidence" value="ECO:0007669"/>
    <property type="project" value="UniProtKB-EC"/>
</dbReference>
<dbReference type="InterPro" id="IPR023561">
    <property type="entry name" value="Carbonic_anhydrase_a-class"/>
</dbReference>
<dbReference type="InterPro" id="IPR041228">
    <property type="entry name" value="Dynein_C"/>
</dbReference>
<dbReference type="GO" id="GO:0008270">
    <property type="term" value="F:zinc ion binding"/>
    <property type="evidence" value="ECO:0007669"/>
    <property type="project" value="InterPro"/>
</dbReference>
<dbReference type="PANTHER" id="PTHR18952:SF265">
    <property type="entry name" value="CARBONIC ANHYDRASE"/>
    <property type="match status" value="1"/>
</dbReference>
<comment type="similarity">
    <text evidence="1">Belongs to the alpha-carbonic anhydrase family.</text>
</comment>
<dbReference type="PANTHER" id="PTHR18952">
    <property type="entry name" value="CARBONIC ANHYDRASE"/>
    <property type="match status" value="1"/>
</dbReference>
<accession>A0A7R8WBX5</accession>
<gene>
    <name evidence="8" type="ORF">CTOB1V02_LOCUS3940</name>
</gene>
<keyword evidence="5" id="KW-0456">Lyase</keyword>
<evidence type="ECO:0000313" key="8">
    <source>
        <dbReference type="EMBL" id="CAD7226014.1"/>
    </source>
</evidence>
<dbReference type="SUPFAM" id="SSF51069">
    <property type="entry name" value="Carbonic anhydrase"/>
    <property type="match status" value="1"/>
</dbReference>
<evidence type="ECO:0000259" key="7">
    <source>
        <dbReference type="PROSITE" id="PS51144"/>
    </source>
</evidence>
<dbReference type="SMART" id="SM01057">
    <property type="entry name" value="Carb_anhydrase"/>
    <property type="match status" value="1"/>
</dbReference>